<dbReference type="InterPro" id="IPR044861">
    <property type="entry name" value="IPNS-like_FE2OG_OXY"/>
</dbReference>
<evidence type="ECO:0000259" key="7">
    <source>
        <dbReference type="PROSITE" id="PS51471"/>
    </source>
</evidence>
<dbReference type="GeneID" id="101245777"/>
<evidence type="ECO:0000256" key="4">
    <source>
        <dbReference type="ARBA" id="ARBA00023002"/>
    </source>
</evidence>
<keyword evidence="9" id="KW-1185">Reference proteome</keyword>
<sequence>MSIVGRSKHVQEISAKGIEPPSEFFVKDTILAGNLGSISLIQIPIIDLNLLLLDPNSEAYKDEINKLLDALSSWGVFQVIGHGMSSSYLEEIRNVIKKFFCLSNEEKQKYSRAADGFEGYGNDPIFVEGQVLDWCDRLFLTAYPQDQRNLQFWPQNPPNFMNVFEEYCNKVIVLTRTLLKIFARSQNLEDDAFYKEIGEKTLVQARFNLYPKCPKPDKILGVKAHADASIITTLLQDKEVEGLQVLKDGKWYGVPTIPHALLINIGDQLEIMSNGIFKSPIHRVAANSEQERISLAVFYFPDYEKEIEPLQGLINSQRPQMFRKVKNYPSISFKSFHSGQIAIDTLRISPSQ</sequence>
<proteinExistence type="inferred from homology"/>
<evidence type="ECO:0000256" key="6">
    <source>
        <dbReference type="RuleBase" id="RU003682"/>
    </source>
</evidence>
<dbReference type="SUPFAM" id="SSF51197">
    <property type="entry name" value="Clavaminate synthase-like"/>
    <property type="match status" value="1"/>
</dbReference>
<dbReference type="Pfam" id="PF03171">
    <property type="entry name" value="2OG-FeII_Oxy"/>
    <property type="match status" value="1"/>
</dbReference>
<dbReference type="InterPro" id="IPR027443">
    <property type="entry name" value="IPNS-like_sf"/>
</dbReference>
<keyword evidence="2 6" id="KW-0479">Metal-binding</keyword>
<evidence type="ECO:0000256" key="3">
    <source>
        <dbReference type="ARBA" id="ARBA00022896"/>
    </source>
</evidence>
<dbReference type="PROSITE" id="PS51471">
    <property type="entry name" value="FE2OG_OXY"/>
    <property type="match status" value="1"/>
</dbReference>
<dbReference type="GO" id="GO:0031418">
    <property type="term" value="F:L-ascorbic acid binding"/>
    <property type="evidence" value="ECO:0007669"/>
    <property type="project" value="UniProtKB-KW"/>
</dbReference>
<evidence type="ECO:0000313" key="8">
    <source>
        <dbReference type="EnsemblPlants" id="Solyc07g045040.3.1"/>
    </source>
</evidence>
<keyword evidence="4 6" id="KW-0560">Oxidoreductase</keyword>
<organism evidence="8">
    <name type="scientific">Solanum lycopersicum</name>
    <name type="common">Tomato</name>
    <name type="synonym">Lycopersicon esculentum</name>
    <dbReference type="NCBI Taxonomy" id="4081"/>
    <lineage>
        <taxon>Eukaryota</taxon>
        <taxon>Viridiplantae</taxon>
        <taxon>Streptophyta</taxon>
        <taxon>Embryophyta</taxon>
        <taxon>Tracheophyta</taxon>
        <taxon>Spermatophyta</taxon>
        <taxon>Magnoliopsida</taxon>
        <taxon>eudicotyledons</taxon>
        <taxon>Gunneridae</taxon>
        <taxon>Pentapetalae</taxon>
        <taxon>asterids</taxon>
        <taxon>lamiids</taxon>
        <taxon>Solanales</taxon>
        <taxon>Solanaceae</taxon>
        <taxon>Solanoideae</taxon>
        <taxon>Solaneae</taxon>
        <taxon>Solanum</taxon>
        <taxon>Solanum subgen. Lycopersicon</taxon>
    </lineage>
</organism>
<dbReference type="InterPro" id="IPR050295">
    <property type="entry name" value="Plant_2OG-oxidoreductases"/>
</dbReference>
<dbReference type="PaxDb" id="4081-Solyc07g045040.2.1"/>
<dbReference type="AlphaFoldDB" id="A0A3Q7HD45"/>
<dbReference type="GO" id="GO:0016706">
    <property type="term" value="F:2-oxoglutarate-dependent dioxygenase activity"/>
    <property type="evidence" value="ECO:0007669"/>
    <property type="project" value="UniProtKB-ARBA"/>
</dbReference>
<dbReference type="EnsemblPlants" id="Solyc07g045040.3.1">
    <property type="protein sequence ID" value="Solyc07g045040.3.1"/>
    <property type="gene ID" value="Solyc07g045040.3"/>
</dbReference>
<feature type="domain" description="Fe2OG dioxygenase" evidence="7">
    <location>
        <begin position="201"/>
        <end position="301"/>
    </location>
</feature>
<dbReference type="GO" id="GO:0002238">
    <property type="term" value="P:response to molecule of fungal origin"/>
    <property type="evidence" value="ECO:0007669"/>
    <property type="project" value="UniProtKB-ARBA"/>
</dbReference>
<name>A0A3Q7HD45_SOLLC</name>
<evidence type="ECO:0000256" key="5">
    <source>
        <dbReference type="ARBA" id="ARBA00023004"/>
    </source>
</evidence>
<keyword evidence="5 6" id="KW-0408">Iron</keyword>
<reference evidence="8" key="1">
    <citation type="journal article" date="2012" name="Nature">
        <title>The tomato genome sequence provides insights into fleshy fruit evolution.</title>
        <authorList>
            <consortium name="Tomato Genome Consortium"/>
        </authorList>
    </citation>
    <scope>NUCLEOTIDE SEQUENCE [LARGE SCALE GENOMIC DNA]</scope>
    <source>
        <strain evidence="8">cv. Heinz 1706</strain>
    </source>
</reference>
<dbReference type="KEGG" id="sly:101245777"/>
<dbReference type="OrthoDB" id="288590at2759"/>
<dbReference type="FunFam" id="2.60.120.330:FF:000018">
    <property type="entry name" value="2-oxoglutarate (2OG) and Fe(II)-dependent oxygenase superfamily protein"/>
    <property type="match status" value="1"/>
</dbReference>
<dbReference type="InterPro" id="IPR026992">
    <property type="entry name" value="DIOX_N"/>
</dbReference>
<dbReference type="SMR" id="A0A3Q7HD45"/>
<evidence type="ECO:0000256" key="2">
    <source>
        <dbReference type="ARBA" id="ARBA00022723"/>
    </source>
</evidence>
<dbReference type="GO" id="GO:0009805">
    <property type="term" value="P:coumarin biosynthetic process"/>
    <property type="evidence" value="ECO:0007669"/>
    <property type="project" value="UniProtKB-ARBA"/>
</dbReference>
<keyword evidence="3" id="KW-0847">Vitamin C</keyword>
<dbReference type="Gene3D" id="2.60.120.330">
    <property type="entry name" value="B-lactam Antibiotic, Isopenicillin N Synthase, Chain"/>
    <property type="match status" value="1"/>
</dbReference>
<dbReference type="InParanoid" id="A0A3Q7HD45"/>
<dbReference type="Gramene" id="Solyc07g045040.3.1">
    <property type="protein sequence ID" value="Solyc07g045040.3.1"/>
    <property type="gene ID" value="Solyc07g045040.3"/>
</dbReference>
<dbReference type="RefSeq" id="XP_004243610.1">
    <property type="nucleotide sequence ID" value="XM_004243562.5"/>
</dbReference>
<evidence type="ECO:0000256" key="1">
    <source>
        <dbReference type="ARBA" id="ARBA00008056"/>
    </source>
</evidence>
<dbReference type="Proteomes" id="UP000004994">
    <property type="component" value="Chromosome 7"/>
</dbReference>
<accession>A0A3Q7HD45</accession>
<dbReference type="InterPro" id="IPR005123">
    <property type="entry name" value="Oxoglu/Fe-dep_dioxygenase_dom"/>
</dbReference>
<evidence type="ECO:0000313" key="9">
    <source>
        <dbReference type="Proteomes" id="UP000004994"/>
    </source>
</evidence>
<comment type="similarity">
    <text evidence="1 6">Belongs to the iron/ascorbate-dependent oxidoreductase family.</text>
</comment>
<reference evidence="8" key="2">
    <citation type="submission" date="2019-01" db="UniProtKB">
        <authorList>
            <consortium name="EnsemblPlants"/>
        </authorList>
    </citation>
    <scope>IDENTIFICATION</scope>
    <source>
        <strain evidence="8">cv. Heinz 1706</strain>
    </source>
</reference>
<dbReference type="Pfam" id="PF14226">
    <property type="entry name" value="DIOX_N"/>
    <property type="match status" value="1"/>
</dbReference>
<dbReference type="OMA" id="NMGKERI"/>
<dbReference type="PANTHER" id="PTHR47991">
    <property type="entry name" value="OXOGLUTARATE/IRON-DEPENDENT DIOXYGENASE"/>
    <property type="match status" value="1"/>
</dbReference>
<dbReference type="GO" id="GO:0046872">
    <property type="term" value="F:metal ion binding"/>
    <property type="evidence" value="ECO:0007669"/>
    <property type="project" value="UniProtKB-KW"/>
</dbReference>
<gene>
    <name evidence="8" type="primary">LOC101245777</name>
</gene>
<protein>
    <recommendedName>
        <fullName evidence="7">Fe2OG dioxygenase domain-containing protein</fullName>
    </recommendedName>
</protein>